<dbReference type="PROSITE" id="PS51722">
    <property type="entry name" value="G_TR_2"/>
    <property type="match status" value="1"/>
</dbReference>
<gene>
    <name evidence="7" type="ORF">H9816_05340</name>
</gene>
<comment type="caution">
    <text evidence="7">The sequence shown here is derived from an EMBL/GenBank/DDBJ whole genome shotgun (WGS) entry which is preliminary data.</text>
</comment>
<dbReference type="Gene3D" id="2.40.30.10">
    <property type="entry name" value="Translation factors"/>
    <property type="match status" value="1"/>
</dbReference>
<dbReference type="InterPro" id="IPR014721">
    <property type="entry name" value="Ribsml_uS5_D2-typ_fold_subgr"/>
</dbReference>
<accession>A0A9D2ILJ6</accession>
<dbReference type="Gene3D" id="3.30.230.10">
    <property type="match status" value="1"/>
</dbReference>
<dbReference type="CDD" id="cd04088">
    <property type="entry name" value="EFG_mtEFG_II"/>
    <property type="match status" value="1"/>
</dbReference>
<dbReference type="InterPro" id="IPR027417">
    <property type="entry name" value="P-loop_NTPase"/>
</dbReference>
<keyword evidence="7" id="KW-0648">Protein biosynthesis</keyword>
<organism evidence="7 8">
    <name type="scientific">Candidatus Tidjanibacter faecipullorum</name>
    <dbReference type="NCBI Taxonomy" id="2838766"/>
    <lineage>
        <taxon>Bacteria</taxon>
        <taxon>Pseudomonadati</taxon>
        <taxon>Bacteroidota</taxon>
        <taxon>Bacteroidia</taxon>
        <taxon>Bacteroidales</taxon>
        <taxon>Rikenellaceae</taxon>
        <taxon>Tidjanibacter</taxon>
    </lineage>
</organism>
<dbReference type="Pfam" id="PF03764">
    <property type="entry name" value="EFG_IV"/>
    <property type="match status" value="2"/>
</dbReference>
<evidence type="ECO:0000256" key="1">
    <source>
        <dbReference type="ARBA" id="ARBA00013902"/>
    </source>
</evidence>
<reference evidence="7" key="2">
    <citation type="submission" date="2021-04" db="EMBL/GenBank/DDBJ databases">
        <authorList>
            <person name="Gilroy R."/>
        </authorList>
    </citation>
    <scope>NUCLEOTIDE SEQUENCE</scope>
    <source>
        <strain evidence="7">ChiHjej11B10-19426</strain>
    </source>
</reference>
<dbReference type="Gene3D" id="3.30.70.240">
    <property type="match status" value="1"/>
</dbReference>
<dbReference type="CDD" id="cd01434">
    <property type="entry name" value="EFG_mtEFG1_IV"/>
    <property type="match status" value="1"/>
</dbReference>
<keyword evidence="3" id="KW-0547">Nucleotide-binding</keyword>
<dbReference type="EMBL" id="DXCC01000017">
    <property type="protein sequence ID" value="HIZ15316.1"/>
    <property type="molecule type" value="Genomic_DNA"/>
</dbReference>
<name>A0A9D2ILJ6_9BACT</name>
<proteinExistence type="predicted"/>
<sequence>MKNYQTSEIKNVVLLGASGSGKTTFAEAMAYEGKVIDRRGTIENGTTLSDNTDLERTNQRSIYSTILYTEFMDHKLNIIDAPGSDDFSGGLFSAFKVADVGLMLFNAQNGFEVGSEIQSRYAETYKVPLIGVINQLDHEKANWENTMESIAAFSKVKPVIVQYPVNPGPHFDAFIDVLLMKMFRFKDENGTREELPIPAEEAERAAELHHALLEAAAENDEGLMDLYFEKGDLETNDIRKGLGMGIANRDWMPIFCASAKRDIGTKRVMEFVINVAPNPDQRPPLLDVEGEPVLADASAPTVLFVFKSTIEQHVGEISYFRVVRGKVTEGMELMNTRTDNKEKISQLFAVAGKSRTKVSEMVAGDIGCTVKLKSTRTGDTLAAVGTHVVISPMIFPEPRYRAAVRALNQADEEKLGELLNKAKYEDPTLLVEYSKELKQTIIQGQGELHLKLLRDQIVSGSKIDIEYFAPKIPYRETITKTAAADYRHKKQSGGAGQFGEVHLIIEPYYEGMPEPSKYKVDGKELTLNVKNKEEYDLDWGGKLQFYSAVVGGAIDARFMPAILKGIMEKMEEGPLTGSYARDIRVIVYDGKMHPVDSNEISFKLAGRNAFKEAFRKAGPKIMEPIYSVEVLVPTDKMGDVMSDMQNRRAIIEGMSSEGGLDRLSARVPLSELYRYSTTLSSLTNGRATYTMKFASYEQVPSDVQEKLLKAYADTDKDE</sequence>
<evidence type="ECO:0000259" key="6">
    <source>
        <dbReference type="PROSITE" id="PS51722"/>
    </source>
</evidence>
<dbReference type="GO" id="GO:0003746">
    <property type="term" value="F:translation elongation factor activity"/>
    <property type="evidence" value="ECO:0007669"/>
    <property type="project" value="UniProtKB-KW"/>
</dbReference>
<keyword evidence="7" id="KW-0251">Elongation factor</keyword>
<evidence type="ECO:0000256" key="2">
    <source>
        <dbReference type="ARBA" id="ARBA00017872"/>
    </source>
</evidence>
<protein>
    <recommendedName>
        <fullName evidence="2">Elongation factor G</fullName>
    </recommendedName>
    <alternativeName>
        <fullName evidence="1">Tetracycline resistance protein TetQ</fullName>
    </alternativeName>
</protein>
<dbReference type="InterPro" id="IPR041095">
    <property type="entry name" value="EFG_II"/>
</dbReference>
<dbReference type="NCBIfam" id="NF009381">
    <property type="entry name" value="PRK12740.1-5"/>
    <property type="match status" value="1"/>
</dbReference>
<dbReference type="Pfam" id="PF22042">
    <property type="entry name" value="EF-G_D2"/>
    <property type="match status" value="1"/>
</dbReference>
<keyword evidence="4" id="KW-0342">GTP-binding</keyword>
<dbReference type="Gene3D" id="3.30.70.870">
    <property type="entry name" value="Elongation Factor G (Translational Gtpase), domain 3"/>
    <property type="match status" value="1"/>
</dbReference>
<evidence type="ECO:0000313" key="8">
    <source>
        <dbReference type="Proteomes" id="UP000824014"/>
    </source>
</evidence>
<comment type="function">
    <text evidence="5">Catalyzes the GTP-dependent ribosomal translocation step during translation elongation. During this step, the ribosome changes from the pre-translocational (PRE) to the post-translocational (POST) state as the newly formed A-site-bound peptidyl-tRNA and P-site-bound deacylated tRNA move to the P and E sites, respectively. Catalyzes the coordinated movement of the two tRNA molecules, the mRNA and conformational changes in the ribosome.</text>
</comment>
<dbReference type="Proteomes" id="UP000824014">
    <property type="component" value="Unassembled WGS sequence"/>
</dbReference>
<dbReference type="SUPFAM" id="SSF54980">
    <property type="entry name" value="EF-G C-terminal domain-like"/>
    <property type="match status" value="2"/>
</dbReference>
<evidence type="ECO:0000313" key="7">
    <source>
        <dbReference type="EMBL" id="HIZ15316.1"/>
    </source>
</evidence>
<dbReference type="InterPro" id="IPR020568">
    <property type="entry name" value="Ribosomal_Su5_D2-typ_SF"/>
</dbReference>
<dbReference type="Gene3D" id="3.40.50.300">
    <property type="entry name" value="P-loop containing nucleotide triphosphate hydrolases"/>
    <property type="match status" value="1"/>
</dbReference>
<dbReference type="Pfam" id="PF00009">
    <property type="entry name" value="GTP_EFTU"/>
    <property type="match status" value="1"/>
</dbReference>
<dbReference type="InterPro" id="IPR005517">
    <property type="entry name" value="Transl_elong_EFG/EF2_IV"/>
</dbReference>
<dbReference type="GO" id="GO:0005525">
    <property type="term" value="F:GTP binding"/>
    <property type="evidence" value="ECO:0007669"/>
    <property type="project" value="UniProtKB-KW"/>
</dbReference>
<dbReference type="SUPFAM" id="SSF50447">
    <property type="entry name" value="Translation proteins"/>
    <property type="match status" value="1"/>
</dbReference>
<dbReference type="InterPro" id="IPR009000">
    <property type="entry name" value="Transl_B-barrel_sf"/>
</dbReference>
<dbReference type="SUPFAM" id="SSF54211">
    <property type="entry name" value="Ribosomal protein S5 domain 2-like"/>
    <property type="match status" value="1"/>
</dbReference>
<evidence type="ECO:0000256" key="4">
    <source>
        <dbReference type="ARBA" id="ARBA00023134"/>
    </source>
</evidence>
<dbReference type="SUPFAM" id="SSF52540">
    <property type="entry name" value="P-loop containing nucleoside triphosphate hydrolases"/>
    <property type="match status" value="1"/>
</dbReference>
<dbReference type="FunFam" id="3.30.70.240:FF:000001">
    <property type="entry name" value="Elongation factor G"/>
    <property type="match status" value="1"/>
</dbReference>
<dbReference type="Pfam" id="PF14492">
    <property type="entry name" value="EFG_III"/>
    <property type="match status" value="1"/>
</dbReference>
<dbReference type="SMART" id="SM00889">
    <property type="entry name" value="EFG_IV"/>
    <property type="match status" value="1"/>
</dbReference>
<dbReference type="InterPro" id="IPR000640">
    <property type="entry name" value="EFG_V-like"/>
</dbReference>
<dbReference type="GO" id="GO:0032790">
    <property type="term" value="P:ribosome disassembly"/>
    <property type="evidence" value="ECO:0007669"/>
    <property type="project" value="TreeGrafter"/>
</dbReference>
<evidence type="ECO:0000256" key="3">
    <source>
        <dbReference type="ARBA" id="ARBA00022741"/>
    </source>
</evidence>
<dbReference type="PANTHER" id="PTHR43261:SF6">
    <property type="entry name" value="ELONGATION FACTOR G-LIKE PROTEIN"/>
    <property type="match status" value="1"/>
</dbReference>
<dbReference type="AlphaFoldDB" id="A0A9D2ILJ6"/>
<reference evidence="7" key="1">
    <citation type="journal article" date="2021" name="PeerJ">
        <title>Extensive microbial diversity within the chicken gut microbiome revealed by metagenomics and culture.</title>
        <authorList>
            <person name="Gilroy R."/>
            <person name="Ravi A."/>
            <person name="Getino M."/>
            <person name="Pursley I."/>
            <person name="Horton D.L."/>
            <person name="Alikhan N.F."/>
            <person name="Baker D."/>
            <person name="Gharbi K."/>
            <person name="Hall N."/>
            <person name="Watson M."/>
            <person name="Adriaenssens E.M."/>
            <person name="Foster-Nyarko E."/>
            <person name="Jarju S."/>
            <person name="Secka A."/>
            <person name="Antonio M."/>
            <person name="Oren A."/>
            <person name="Chaudhuri R.R."/>
            <person name="La Ragione R."/>
            <person name="Hildebrand F."/>
            <person name="Pallen M.J."/>
        </authorList>
    </citation>
    <scope>NUCLEOTIDE SEQUENCE</scope>
    <source>
        <strain evidence="7">ChiHjej11B10-19426</strain>
    </source>
</reference>
<dbReference type="PANTHER" id="PTHR43261">
    <property type="entry name" value="TRANSLATION ELONGATION FACTOR G-RELATED"/>
    <property type="match status" value="1"/>
</dbReference>
<dbReference type="GO" id="GO:0003924">
    <property type="term" value="F:GTPase activity"/>
    <property type="evidence" value="ECO:0007669"/>
    <property type="project" value="InterPro"/>
</dbReference>
<feature type="domain" description="Tr-type G" evidence="6">
    <location>
        <begin position="7"/>
        <end position="280"/>
    </location>
</feature>
<dbReference type="Pfam" id="PF00679">
    <property type="entry name" value="EFG_C"/>
    <property type="match status" value="1"/>
</dbReference>
<dbReference type="SMART" id="SM00838">
    <property type="entry name" value="EFG_C"/>
    <property type="match status" value="1"/>
</dbReference>
<dbReference type="InterPro" id="IPR035647">
    <property type="entry name" value="EFG_III/V"/>
</dbReference>
<dbReference type="InterPro" id="IPR035649">
    <property type="entry name" value="EFG_V"/>
</dbReference>
<evidence type="ECO:0000256" key="5">
    <source>
        <dbReference type="ARBA" id="ARBA00024731"/>
    </source>
</evidence>
<dbReference type="InterPro" id="IPR000795">
    <property type="entry name" value="T_Tr_GTP-bd_dom"/>
</dbReference>
<dbReference type="CDD" id="cd03713">
    <property type="entry name" value="EFG_mtEFG_C"/>
    <property type="match status" value="1"/>
</dbReference>
<dbReference type="InterPro" id="IPR053905">
    <property type="entry name" value="EF-G-like_DII"/>
</dbReference>
<dbReference type="InterPro" id="IPR047872">
    <property type="entry name" value="EFG_IV"/>
</dbReference>